<comment type="subcellular location">
    <subcellularLocation>
        <location evidence="1">Nucleus</location>
    </subcellularLocation>
</comment>
<evidence type="ECO:0000256" key="3">
    <source>
        <dbReference type="ARBA" id="ARBA00023015"/>
    </source>
</evidence>
<sequence length="342" mass="37935">MTDEEYQYQLEIVQQPVRARMCGLGDKDRRQISPSPFLKLHIFQNGHEVTDIEKLDINELALVVELWTADESEDISLFPSIASSSPCGSVSGSDSFKNQLNQTSSTRNVQMTPEIGKGGSTQQETIQPPHISKPHLHSPTILPVSIESEYQGTGQPLDGDLEGDNNSDLSEQDASMDEGLERLSSNGLSTDGESSSLEIPIRNLIGNVIYNPSKLYDDRNQLGIWFILQDLSIRIEGEFKLKFNLISLEKTSSTMSSSDDSNNSSFDDNSLTSSQESSQIINPYKSSAFSDVVKVYSAKRYPGVIDNSKTHLAKIFAYQGIKIPIRRDPKHNSNQQAEQSKV</sequence>
<dbReference type="OrthoDB" id="1746739at2759"/>
<name>A0A9P8QE39_WICPI</name>
<proteinExistence type="inferred from homology"/>
<evidence type="ECO:0000313" key="10">
    <source>
        <dbReference type="Proteomes" id="UP000774326"/>
    </source>
</evidence>
<evidence type="ECO:0000256" key="2">
    <source>
        <dbReference type="ARBA" id="ARBA00022969"/>
    </source>
</evidence>
<keyword evidence="2" id="KW-0749">Sporulation</keyword>
<dbReference type="PANTHER" id="PTHR33572:SF3">
    <property type="entry name" value="VELVET COMPLEX SUBUNIT B"/>
    <property type="match status" value="1"/>
</dbReference>
<feature type="compositionally biased region" description="Polar residues" evidence="7">
    <location>
        <begin position="96"/>
        <end position="111"/>
    </location>
</feature>
<evidence type="ECO:0000256" key="7">
    <source>
        <dbReference type="SAM" id="MobiDB-lite"/>
    </source>
</evidence>
<dbReference type="InterPro" id="IPR037525">
    <property type="entry name" value="Velvet_dom"/>
</dbReference>
<protein>
    <recommendedName>
        <fullName evidence="8">Velvet domain-containing protein</fullName>
    </recommendedName>
</protein>
<dbReference type="InterPro" id="IPR038491">
    <property type="entry name" value="Velvet_dom_sf"/>
</dbReference>
<comment type="caution">
    <text evidence="9">The sequence shown here is derived from an EMBL/GenBank/DDBJ whole genome shotgun (WGS) entry which is preliminary data.</text>
</comment>
<dbReference type="AlphaFoldDB" id="A0A9P8QE39"/>
<keyword evidence="5" id="KW-0539">Nucleus</keyword>
<dbReference type="EMBL" id="JAEUBG010000192">
    <property type="protein sequence ID" value="KAH3688691.1"/>
    <property type="molecule type" value="Genomic_DNA"/>
</dbReference>
<feature type="compositionally biased region" description="Low complexity" evidence="7">
    <location>
        <begin position="252"/>
        <end position="274"/>
    </location>
</feature>
<accession>A0A9P8QE39</accession>
<keyword evidence="3" id="KW-0805">Transcription regulation</keyword>
<keyword evidence="10" id="KW-1185">Reference proteome</keyword>
<feature type="domain" description="Velvet" evidence="8">
    <location>
        <begin position="3"/>
        <end position="326"/>
    </location>
</feature>
<dbReference type="PANTHER" id="PTHR33572">
    <property type="entry name" value="SPORE DEVELOPMENT REGULATOR VOSA"/>
    <property type="match status" value="1"/>
</dbReference>
<dbReference type="GO" id="GO:0005634">
    <property type="term" value="C:nucleus"/>
    <property type="evidence" value="ECO:0007669"/>
    <property type="project" value="UniProtKB-SubCell"/>
</dbReference>
<dbReference type="GO" id="GO:0030435">
    <property type="term" value="P:sporulation resulting in formation of a cellular spore"/>
    <property type="evidence" value="ECO:0007669"/>
    <property type="project" value="UniProtKB-KW"/>
</dbReference>
<evidence type="ECO:0000313" key="9">
    <source>
        <dbReference type="EMBL" id="KAH3688691.1"/>
    </source>
</evidence>
<evidence type="ECO:0000256" key="1">
    <source>
        <dbReference type="ARBA" id="ARBA00004123"/>
    </source>
</evidence>
<evidence type="ECO:0000256" key="4">
    <source>
        <dbReference type="ARBA" id="ARBA00023163"/>
    </source>
</evidence>
<reference evidence="9" key="1">
    <citation type="journal article" date="2021" name="Open Biol.">
        <title>Shared evolutionary footprints suggest mitochondrial oxidative damage underlies multiple complex I losses in fungi.</title>
        <authorList>
            <person name="Schikora-Tamarit M.A."/>
            <person name="Marcet-Houben M."/>
            <person name="Nosek J."/>
            <person name="Gabaldon T."/>
        </authorList>
    </citation>
    <scope>NUCLEOTIDE SEQUENCE</scope>
    <source>
        <strain evidence="9">CBS2887</strain>
    </source>
</reference>
<feature type="region of interest" description="Disordered" evidence="7">
    <location>
        <begin position="88"/>
        <end position="138"/>
    </location>
</feature>
<comment type="similarity">
    <text evidence="6">Belongs to the velvet family. VelB subfamily.</text>
</comment>
<feature type="region of interest" description="Disordered" evidence="7">
    <location>
        <begin position="252"/>
        <end position="278"/>
    </location>
</feature>
<gene>
    <name evidence="9" type="ORF">WICPIJ_000291</name>
</gene>
<feature type="compositionally biased region" description="Acidic residues" evidence="7">
    <location>
        <begin position="159"/>
        <end position="176"/>
    </location>
</feature>
<evidence type="ECO:0000259" key="8">
    <source>
        <dbReference type="PROSITE" id="PS51821"/>
    </source>
</evidence>
<dbReference type="PROSITE" id="PS51821">
    <property type="entry name" value="VELVET"/>
    <property type="match status" value="1"/>
</dbReference>
<dbReference type="InterPro" id="IPR021740">
    <property type="entry name" value="Velvet"/>
</dbReference>
<keyword evidence="4" id="KW-0804">Transcription</keyword>
<dbReference type="Pfam" id="PF11754">
    <property type="entry name" value="Velvet"/>
    <property type="match status" value="1"/>
</dbReference>
<organism evidence="9 10">
    <name type="scientific">Wickerhamomyces pijperi</name>
    <name type="common">Yeast</name>
    <name type="synonym">Pichia pijperi</name>
    <dbReference type="NCBI Taxonomy" id="599730"/>
    <lineage>
        <taxon>Eukaryota</taxon>
        <taxon>Fungi</taxon>
        <taxon>Dikarya</taxon>
        <taxon>Ascomycota</taxon>
        <taxon>Saccharomycotina</taxon>
        <taxon>Saccharomycetes</taxon>
        <taxon>Phaffomycetales</taxon>
        <taxon>Wickerhamomycetaceae</taxon>
        <taxon>Wickerhamomyces</taxon>
    </lineage>
</organism>
<evidence type="ECO:0000256" key="6">
    <source>
        <dbReference type="ARBA" id="ARBA00038045"/>
    </source>
</evidence>
<dbReference type="Proteomes" id="UP000774326">
    <property type="component" value="Unassembled WGS sequence"/>
</dbReference>
<dbReference type="Gene3D" id="2.60.40.3960">
    <property type="entry name" value="Velvet domain"/>
    <property type="match status" value="1"/>
</dbReference>
<evidence type="ECO:0000256" key="5">
    <source>
        <dbReference type="ARBA" id="ARBA00023242"/>
    </source>
</evidence>
<feature type="region of interest" description="Disordered" evidence="7">
    <location>
        <begin position="151"/>
        <end position="176"/>
    </location>
</feature>
<reference evidence="9" key="2">
    <citation type="submission" date="2021-01" db="EMBL/GenBank/DDBJ databases">
        <authorList>
            <person name="Schikora-Tamarit M.A."/>
        </authorList>
    </citation>
    <scope>NUCLEOTIDE SEQUENCE</scope>
    <source>
        <strain evidence="9">CBS2887</strain>
    </source>
</reference>